<evidence type="ECO:0000256" key="12">
    <source>
        <dbReference type="ARBA" id="ARBA00023136"/>
    </source>
</evidence>
<organism evidence="16 17">
    <name type="scientific">Acuticoccus sediminis</name>
    <dbReference type="NCBI Taxonomy" id="2184697"/>
    <lineage>
        <taxon>Bacteria</taxon>
        <taxon>Pseudomonadati</taxon>
        <taxon>Pseudomonadota</taxon>
        <taxon>Alphaproteobacteria</taxon>
        <taxon>Hyphomicrobiales</taxon>
        <taxon>Amorphaceae</taxon>
        <taxon>Acuticoccus</taxon>
    </lineage>
</organism>
<dbReference type="GO" id="GO:0046872">
    <property type="term" value="F:metal ion binding"/>
    <property type="evidence" value="ECO:0007669"/>
    <property type="project" value="UniProtKB-UniRule"/>
</dbReference>
<comment type="cofactor">
    <cofactor evidence="14 15">
        <name>heme b</name>
        <dbReference type="ChEBI" id="CHEBI:60344"/>
    </cofactor>
    <text evidence="14 15">Binds 1 heme b (iron(II)-protoporphyrin IX) group per subunit.</text>
</comment>
<feature type="transmembrane region" description="Helical" evidence="14">
    <location>
        <begin position="122"/>
        <end position="140"/>
    </location>
</feature>
<dbReference type="InterPro" id="IPR005265">
    <property type="entry name" value="HemJ-like"/>
</dbReference>
<comment type="subunit">
    <text evidence="14">Homodimer.</text>
</comment>
<comment type="catalytic activity">
    <reaction evidence="13 14 15">
        <text>protoporphyrinogen IX + 3 A = protoporphyrin IX + 3 AH2</text>
        <dbReference type="Rhea" id="RHEA:62000"/>
        <dbReference type="ChEBI" id="CHEBI:13193"/>
        <dbReference type="ChEBI" id="CHEBI:17499"/>
        <dbReference type="ChEBI" id="CHEBI:57306"/>
        <dbReference type="ChEBI" id="CHEBI:57307"/>
    </reaction>
</comment>
<keyword evidence="9 14" id="KW-1133">Transmembrane helix</keyword>
<dbReference type="Proteomes" id="UP000249590">
    <property type="component" value="Unassembled WGS sequence"/>
</dbReference>
<evidence type="ECO:0000256" key="7">
    <source>
        <dbReference type="ARBA" id="ARBA00022692"/>
    </source>
</evidence>
<dbReference type="PIRSF" id="PIRSF004638">
    <property type="entry name" value="UCP004638"/>
    <property type="match status" value="1"/>
</dbReference>
<dbReference type="EMBL" id="QHHQ01000001">
    <property type="protein sequence ID" value="RAI03396.1"/>
    <property type="molecule type" value="Genomic_DNA"/>
</dbReference>
<dbReference type="GO" id="GO:0006782">
    <property type="term" value="P:protoporphyrinogen IX biosynthetic process"/>
    <property type="evidence" value="ECO:0007669"/>
    <property type="project" value="UniProtKB-UniRule"/>
</dbReference>
<keyword evidence="10 14" id="KW-0560">Oxidoreductase</keyword>
<dbReference type="HAMAP" id="MF_02239">
    <property type="entry name" value="HemJ"/>
    <property type="match status" value="1"/>
</dbReference>
<dbReference type="OrthoDB" id="9800824at2"/>
<keyword evidence="8 14" id="KW-0479">Metal-binding</keyword>
<dbReference type="GO" id="GO:0070818">
    <property type="term" value="F:protoporphyrinogen oxidase activity"/>
    <property type="evidence" value="ECO:0007669"/>
    <property type="project" value="UniProtKB-UniRule"/>
</dbReference>
<evidence type="ECO:0000256" key="5">
    <source>
        <dbReference type="ARBA" id="ARBA00022475"/>
    </source>
</evidence>
<keyword evidence="6 14" id="KW-0349">Heme</keyword>
<feature type="transmembrane region" description="Helical" evidence="14">
    <location>
        <begin position="82"/>
        <end position="101"/>
    </location>
</feature>
<keyword evidence="7 14" id="KW-0812">Transmembrane</keyword>
<dbReference type="PANTHER" id="PTHR40255:SF1">
    <property type="entry name" value="PROTOPORPHYRINOGEN IX OXIDASE"/>
    <property type="match status" value="1"/>
</dbReference>
<dbReference type="RefSeq" id="WP_111342044.1">
    <property type="nucleotide sequence ID" value="NZ_JAIWKD010000001.1"/>
</dbReference>
<evidence type="ECO:0000256" key="3">
    <source>
        <dbReference type="ARBA" id="ARBA00006501"/>
    </source>
</evidence>
<keyword evidence="11 14" id="KW-0408">Iron</keyword>
<gene>
    <name evidence="16" type="primary">hemJ</name>
    <name evidence="16" type="ORF">DLJ53_02465</name>
</gene>
<accession>A0A8B2NZS6</accession>
<evidence type="ECO:0000256" key="6">
    <source>
        <dbReference type="ARBA" id="ARBA00022617"/>
    </source>
</evidence>
<evidence type="ECO:0000313" key="16">
    <source>
        <dbReference type="EMBL" id="RAI03396.1"/>
    </source>
</evidence>
<sequence length="143" mass="16461">MTEYYTWIKAAHLVSVISWMAALLYLPRLMVYHVAAEKGSVQSETFKVMERRLLRGIANPAMVATWVFGLMLAYVLDAWSMGWFHAKLALVVALTVIHHMMVRWMKAFRRDENTKSAKYFRIANEIPAVLMIGIVILVTVKPF</sequence>
<dbReference type="UniPathway" id="UPA00251">
    <property type="reaction ID" value="UER00324"/>
</dbReference>
<dbReference type="GO" id="GO:0005886">
    <property type="term" value="C:plasma membrane"/>
    <property type="evidence" value="ECO:0007669"/>
    <property type="project" value="UniProtKB-SubCell"/>
</dbReference>
<evidence type="ECO:0000256" key="10">
    <source>
        <dbReference type="ARBA" id="ARBA00023002"/>
    </source>
</evidence>
<feature type="transmembrane region" description="Helical" evidence="14">
    <location>
        <begin position="57"/>
        <end position="76"/>
    </location>
</feature>
<keyword evidence="17" id="KW-1185">Reference proteome</keyword>
<evidence type="ECO:0000256" key="1">
    <source>
        <dbReference type="ARBA" id="ARBA00004651"/>
    </source>
</evidence>
<name>A0A8B2NZS6_9HYPH</name>
<comment type="pathway">
    <text evidence="2 14 15">Porphyrin-containing compound metabolism; protoporphyrin-IX biosynthesis; protoporphyrin-IX from protoporphyrinogen-IX: step 1/1.</text>
</comment>
<feature type="transmembrane region" description="Helical" evidence="14">
    <location>
        <begin position="6"/>
        <end position="26"/>
    </location>
</feature>
<dbReference type="EC" id="1.3.99.-" evidence="14 15"/>
<proteinExistence type="inferred from homology"/>
<comment type="subcellular location">
    <subcellularLocation>
        <location evidence="1 14">Cell membrane</location>
        <topology evidence="1 14">Multi-pass membrane protein</topology>
    </subcellularLocation>
</comment>
<comment type="similarity">
    <text evidence="3 14 15">Belongs to the HemJ family.</text>
</comment>
<evidence type="ECO:0000256" key="8">
    <source>
        <dbReference type="ARBA" id="ARBA00022723"/>
    </source>
</evidence>
<comment type="function">
    <text evidence="14 15">Catalyzes the oxidation of protoporphyrinogen IX to protoporphyrin IX.</text>
</comment>
<dbReference type="AlphaFoldDB" id="A0A8B2NZS6"/>
<evidence type="ECO:0000313" key="17">
    <source>
        <dbReference type="Proteomes" id="UP000249590"/>
    </source>
</evidence>
<evidence type="ECO:0000256" key="15">
    <source>
        <dbReference type="PIRNR" id="PIRNR004638"/>
    </source>
</evidence>
<evidence type="ECO:0000256" key="2">
    <source>
        <dbReference type="ARBA" id="ARBA00005073"/>
    </source>
</evidence>
<evidence type="ECO:0000256" key="9">
    <source>
        <dbReference type="ARBA" id="ARBA00022989"/>
    </source>
</evidence>
<keyword evidence="5 14" id="KW-1003">Cell membrane</keyword>
<evidence type="ECO:0000256" key="14">
    <source>
        <dbReference type="HAMAP-Rule" id="MF_02239"/>
    </source>
</evidence>
<keyword evidence="12 14" id="KW-0472">Membrane</keyword>
<evidence type="ECO:0000256" key="11">
    <source>
        <dbReference type="ARBA" id="ARBA00023004"/>
    </source>
</evidence>
<feature type="binding site" description="axial binding residue" evidence="14">
    <location>
        <position position="87"/>
    </location>
    <ligand>
        <name>heme</name>
        <dbReference type="ChEBI" id="CHEBI:30413"/>
    </ligand>
    <ligandPart>
        <name>Fe</name>
        <dbReference type="ChEBI" id="CHEBI:18248"/>
    </ligandPart>
</feature>
<evidence type="ECO:0000256" key="13">
    <source>
        <dbReference type="ARBA" id="ARBA00048390"/>
    </source>
</evidence>
<comment type="caution">
    <text evidence="16">The sequence shown here is derived from an EMBL/GenBank/DDBJ whole genome shotgun (WGS) entry which is preliminary data.</text>
</comment>
<dbReference type="PANTHER" id="PTHR40255">
    <property type="entry name" value="UPF0093 MEMBRANE PROTEIN SLR1790"/>
    <property type="match status" value="1"/>
</dbReference>
<protein>
    <recommendedName>
        <fullName evidence="4 14">Protoporphyrinogen IX oxidase</fullName>
        <shortName evidence="14">PPO</shortName>
        <ecNumber evidence="14 15">1.3.99.-</ecNumber>
    </recommendedName>
</protein>
<dbReference type="Pfam" id="PF03653">
    <property type="entry name" value="UPF0093"/>
    <property type="match status" value="1"/>
</dbReference>
<feature type="binding site" description="axial binding residue" evidence="14">
    <location>
        <position position="12"/>
    </location>
    <ligand>
        <name>heme</name>
        <dbReference type="ChEBI" id="CHEBI:30413"/>
    </ligand>
    <ligandPart>
        <name>Fe</name>
        <dbReference type="ChEBI" id="CHEBI:18248"/>
    </ligandPart>
</feature>
<evidence type="ECO:0000256" key="4">
    <source>
        <dbReference type="ARBA" id="ARBA00017504"/>
    </source>
</evidence>
<dbReference type="NCBIfam" id="TIGR00701">
    <property type="entry name" value="protoporphyrinogen oxidase HemJ"/>
    <property type="match status" value="1"/>
</dbReference>
<reference evidence="16 17" key="1">
    <citation type="submission" date="2018-05" db="EMBL/GenBank/DDBJ databases">
        <title>Acuticoccus sediminis sp. nov., isolated from deep-sea sediment of Indian Ocean.</title>
        <authorList>
            <person name="Liu X."/>
            <person name="Lai Q."/>
            <person name="Du Y."/>
            <person name="Sun F."/>
            <person name="Zhang X."/>
            <person name="Wang S."/>
            <person name="Shao Z."/>
        </authorList>
    </citation>
    <scope>NUCLEOTIDE SEQUENCE [LARGE SCALE GENOMIC DNA]</scope>
    <source>
        <strain evidence="16 17">PTG4-2</strain>
    </source>
</reference>